<dbReference type="EMBL" id="JAFIRA010000043">
    <property type="protein sequence ID" value="MCJ2544017.1"/>
    <property type="molecule type" value="Genomic_DNA"/>
</dbReference>
<organism evidence="1 2">
    <name type="scientific">Thermostichus vulcanus str. 'Rupite'</name>
    <dbReference type="NCBI Taxonomy" id="2813851"/>
    <lineage>
        <taxon>Bacteria</taxon>
        <taxon>Bacillati</taxon>
        <taxon>Cyanobacteriota</taxon>
        <taxon>Cyanophyceae</taxon>
        <taxon>Thermostichales</taxon>
        <taxon>Thermostichaceae</taxon>
        <taxon>Thermostichus</taxon>
    </lineage>
</organism>
<proteinExistence type="predicted"/>
<dbReference type="Proteomes" id="UP000830835">
    <property type="component" value="Unassembled WGS sequence"/>
</dbReference>
<evidence type="ECO:0000313" key="1">
    <source>
        <dbReference type="EMBL" id="MCJ2544017.1"/>
    </source>
</evidence>
<sequence length="872" mass="93896">MTPVQGIRGSRELGRFKSVWYYPCHLSLGLVGSLWLSVADPAYAARVQPESFFVSLPSQPNWASLETGSRLSEGLDWEITWQPEFAQDLEVSNATSNLSIKAGEPRSELQPLLEWVHQEAAATGTLASIQAVDSLVRREQARLEHLLVGVRQQALSQTSPSTLTHRGEADPLPLAGKTLLAQSLPLDHLDQVSDTPPPVILTPSLQQNQLPAVLTEPAFSAPPLSDLPSANLNVPEIQDQLLQPQPFLGQLRDQDILPPLRRNTLVPFPELATPVALAETPLTSGEDRYRSPLERPMTRLFGFETATPLKQGELVLSAGGNSFGNPQDFRTVFSDVTNRSNDIRFGLDYGISDQLQFSLGAEGKDDTIFANLVAEDSGVSVIYQGIPAQVKWQVYEGEKLSSALVFSTQFPANTVPGNVINQSLSVNPSSRKVILTLDRNVNNALLAEDSSVYFSLAAPITYQWSPRIRLHANPQVSVFPDRIPVTNLRGNAGELVNAEIGFDGESLKYFGTVVGLGLGLDYDISRVLQFSADVTPILSGTNTLAPGGEDSLFVPKSVWNVGVRWTPNSRLGVNLYLTNRFGPSTASPANLLVQPGGDSGIGLDFVYLPDLIGAYSIAKRDTYPEPSAFLSGLNGFPSTTLPLDGVVYELAYGSKARFTQTARWGVLDDLEIVTYRDTVGNDTFPVEVGLLGRLALVGDRGRPGVTAALSAGALGFEGTDGATDVALYADLPIGYRARSSAYSVGFTPKLLVPTEASGRGNTLGITLDGRWNLSESTQLLGSYTPILSGENQLLSGKIGERAQRPDGNVSLYSLGVRQMFQTDHSLYALDLHVGNTAGSYAQQGLLGLPNGENQVGLRLNILNGIPTPPDAQ</sequence>
<accession>A0ABT0CE73</accession>
<evidence type="ECO:0000313" key="2">
    <source>
        <dbReference type="Proteomes" id="UP000830835"/>
    </source>
</evidence>
<protein>
    <submittedName>
        <fullName evidence="1">Uncharacterized protein</fullName>
    </submittedName>
</protein>
<gene>
    <name evidence="1" type="ORF">JX360_14080</name>
</gene>
<dbReference type="RefSeq" id="WP_244352148.1">
    <property type="nucleotide sequence ID" value="NZ_JAFIRA010000043.1"/>
</dbReference>
<comment type="caution">
    <text evidence="1">The sequence shown here is derived from an EMBL/GenBank/DDBJ whole genome shotgun (WGS) entry which is preliminary data.</text>
</comment>
<name>A0ABT0CE73_THEVL</name>
<keyword evidence="2" id="KW-1185">Reference proteome</keyword>
<reference evidence="1" key="1">
    <citation type="submission" date="2021-02" db="EMBL/GenBank/DDBJ databases">
        <title>The CRISPR/cas machinery reduction and long-range gene transfer in the hot spring cyanobacterium Synechococcus.</title>
        <authorList>
            <person name="Dvorak P."/>
            <person name="Jahodarova E."/>
            <person name="Hasler P."/>
            <person name="Poulickova A."/>
        </authorList>
    </citation>
    <scope>NUCLEOTIDE SEQUENCE</scope>
    <source>
        <strain evidence="1">Rupite</strain>
    </source>
</reference>